<dbReference type="PATRIC" id="fig|1048808.3.peg.1221"/>
<dbReference type="InterPro" id="IPR027417">
    <property type="entry name" value="P-loop_NTPase"/>
</dbReference>
<evidence type="ECO:0000256" key="5">
    <source>
        <dbReference type="HAMAP-Rule" id="MF_00376"/>
    </source>
</evidence>
<comment type="caution">
    <text evidence="7">The sequence shown here is derived from an EMBL/GenBank/DDBJ whole genome shotgun (WGS) entry which is preliminary data.</text>
</comment>
<dbReference type="AlphaFoldDB" id="G2DC98"/>
<evidence type="ECO:0000256" key="3">
    <source>
        <dbReference type="ARBA" id="ARBA00022840"/>
    </source>
</evidence>
<dbReference type="Pfam" id="PF01121">
    <property type="entry name" value="CoaE"/>
    <property type="match status" value="1"/>
</dbReference>
<name>G2DC98_9GAMM</name>
<reference evidence="7" key="1">
    <citation type="journal article" date="2011" name="ISME J.">
        <title>The endosymbionts of the deep-sea tubeworms Riftia pachyptila and Tevnia jerichonana share an identical physiology as revealed by proteogenomic analyses.</title>
        <authorList>
            <person name="Gardebrecht A."/>
            <person name="Markert S."/>
            <person name="Felbeck H."/>
            <person name="Thuermer A."/>
            <person name="Albrecht D."/>
            <person name="Wollherr A."/>
            <person name="Kabisch J."/>
            <person name="Lehmann R."/>
            <person name="Daniel R."/>
            <person name="Liesegang H."/>
            <person name="Hecker M."/>
            <person name="Sievert S.M."/>
            <person name="Schweder T."/>
        </authorList>
    </citation>
    <scope>NUCLEOTIDE SEQUENCE [LARGE SCALE GENOMIC DNA]</scope>
</reference>
<dbReference type="PANTHER" id="PTHR10695:SF46">
    <property type="entry name" value="BIFUNCTIONAL COENZYME A SYNTHASE-RELATED"/>
    <property type="match status" value="1"/>
</dbReference>
<accession>G2DC98</accession>
<comment type="similarity">
    <text evidence="1 5">Belongs to the CoaE family.</text>
</comment>
<dbReference type="Gene3D" id="3.40.50.300">
    <property type="entry name" value="P-loop containing nucleotide triphosphate hydrolases"/>
    <property type="match status" value="1"/>
</dbReference>
<dbReference type="EC" id="2.7.1.24" evidence="5 6"/>
<sequence length="203" mass="22811">MVGAWLMLVVLTGGIGSGKSTVSRYFEELGVPVIDTDLIAREQVAPGMPALQEIINQFGKQVLDADGRLNRARLRRIVFDAQEKRHQLEQILHPRIRAEVARRLQRLDTPYAVVVVPLLLESGHNYSADRILVVDLPEALQIKRIRQRDALSEIQIRQILAAQTDRASRRAIADDLIENSGDLAALKAATEQLHEKYLRLSAR</sequence>
<evidence type="ECO:0000256" key="4">
    <source>
        <dbReference type="ARBA" id="ARBA00022993"/>
    </source>
</evidence>
<evidence type="ECO:0000256" key="2">
    <source>
        <dbReference type="ARBA" id="ARBA00022741"/>
    </source>
</evidence>
<dbReference type="SUPFAM" id="SSF52540">
    <property type="entry name" value="P-loop containing nucleoside triphosphate hydrolases"/>
    <property type="match status" value="1"/>
</dbReference>
<dbReference type="GO" id="GO:0015937">
    <property type="term" value="P:coenzyme A biosynthetic process"/>
    <property type="evidence" value="ECO:0007669"/>
    <property type="project" value="UniProtKB-UniRule"/>
</dbReference>
<gene>
    <name evidence="5 7" type="primary">coaE</name>
    <name evidence="7" type="ORF">Rifp1Sym_az00230</name>
</gene>
<evidence type="ECO:0000256" key="6">
    <source>
        <dbReference type="NCBIfam" id="TIGR00152"/>
    </source>
</evidence>
<dbReference type="PANTHER" id="PTHR10695">
    <property type="entry name" value="DEPHOSPHO-COA KINASE-RELATED"/>
    <property type="match status" value="1"/>
</dbReference>
<keyword evidence="5" id="KW-0963">Cytoplasm</keyword>
<dbReference type="HAMAP" id="MF_00376">
    <property type="entry name" value="Dephospho_CoA_kinase"/>
    <property type="match status" value="1"/>
</dbReference>
<comment type="function">
    <text evidence="5">Catalyzes the phosphorylation of the 3'-hydroxyl group of dephosphocoenzyme A to form coenzyme A.</text>
</comment>
<dbReference type="GO" id="GO:0005737">
    <property type="term" value="C:cytoplasm"/>
    <property type="evidence" value="ECO:0007669"/>
    <property type="project" value="UniProtKB-SubCell"/>
</dbReference>
<dbReference type="EMBL" id="AFOC01000027">
    <property type="protein sequence ID" value="EGV51767.1"/>
    <property type="molecule type" value="Genomic_DNA"/>
</dbReference>
<organism evidence="7 8">
    <name type="scientific">endosymbiont of Riftia pachyptila</name>
    <name type="common">vent Ph05</name>
    <dbReference type="NCBI Taxonomy" id="1048808"/>
    <lineage>
        <taxon>Bacteria</taxon>
        <taxon>Pseudomonadati</taxon>
        <taxon>Pseudomonadota</taxon>
        <taxon>Gammaproteobacteria</taxon>
        <taxon>sulfur-oxidizing symbionts</taxon>
    </lineage>
</organism>
<dbReference type="Proteomes" id="UP000004491">
    <property type="component" value="Unassembled WGS sequence"/>
</dbReference>
<feature type="binding site" evidence="5">
    <location>
        <begin position="16"/>
        <end position="21"/>
    </location>
    <ligand>
        <name>ATP</name>
        <dbReference type="ChEBI" id="CHEBI:30616"/>
    </ligand>
</feature>
<dbReference type="NCBIfam" id="TIGR00152">
    <property type="entry name" value="dephospho-CoA kinase"/>
    <property type="match status" value="1"/>
</dbReference>
<keyword evidence="3 5" id="KW-0067">ATP-binding</keyword>
<dbReference type="PROSITE" id="PS51219">
    <property type="entry name" value="DPCK"/>
    <property type="match status" value="1"/>
</dbReference>
<comment type="subcellular location">
    <subcellularLocation>
        <location evidence="5">Cytoplasm</location>
    </subcellularLocation>
</comment>
<dbReference type="GO" id="GO:0004140">
    <property type="term" value="F:dephospho-CoA kinase activity"/>
    <property type="evidence" value="ECO:0007669"/>
    <property type="project" value="UniProtKB-UniRule"/>
</dbReference>
<keyword evidence="5 7" id="KW-0418">Kinase</keyword>
<keyword evidence="8" id="KW-1185">Reference proteome</keyword>
<keyword evidence="2 5" id="KW-0547">Nucleotide-binding</keyword>
<comment type="pathway">
    <text evidence="5">Cofactor biosynthesis; coenzyme A biosynthesis; CoA from (R)-pantothenate: step 5/5.</text>
</comment>
<protein>
    <recommendedName>
        <fullName evidence="5 6">Dephospho-CoA kinase</fullName>
        <ecNumber evidence="5 6">2.7.1.24</ecNumber>
    </recommendedName>
    <alternativeName>
        <fullName evidence="5">Dephosphocoenzyme A kinase</fullName>
    </alternativeName>
</protein>
<proteinExistence type="inferred from homology"/>
<evidence type="ECO:0000256" key="1">
    <source>
        <dbReference type="ARBA" id="ARBA00009018"/>
    </source>
</evidence>
<keyword evidence="4 5" id="KW-0173">Coenzyme A biosynthesis</keyword>
<dbReference type="GO" id="GO:0005524">
    <property type="term" value="F:ATP binding"/>
    <property type="evidence" value="ECO:0007669"/>
    <property type="project" value="UniProtKB-UniRule"/>
</dbReference>
<dbReference type="UniPathway" id="UPA00241">
    <property type="reaction ID" value="UER00356"/>
</dbReference>
<evidence type="ECO:0000313" key="8">
    <source>
        <dbReference type="Proteomes" id="UP000004491"/>
    </source>
</evidence>
<comment type="catalytic activity">
    <reaction evidence="5">
        <text>3'-dephospho-CoA + ATP = ADP + CoA + H(+)</text>
        <dbReference type="Rhea" id="RHEA:18245"/>
        <dbReference type="ChEBI" id="CHEBI:15378"/>
        <dbReference type="ChEBI" id="CHEBI:30616"/>
        <dbReference type="ChEBI" id="CHEBI:57287"/>
        <dbReference type="ChEBI" id="CHEBI:57328"/>
        <dbReference type="ChEBI" id="CHEBI:456216"/>
        <dbReference type="EC" id="2.7.1.24"/>
    </reaction>
</comment>
<keyword evidence="5 7" id="KW-0808">Transferase</keyword>
<evidence type="ECO:0000313" key="7">
    <source>
        <dbReference type="EMBL" id="EGV51767.1"/>
    </source>
</evidence>
<dbReference type="CDD" id="cd02022">
    <property type="entry name" value="DPCK"/>
    <property type="match status" value="1"/>
</dbReference>
<dbReference type="InterPro" id="IPR001977">
    <property type="entry name" value="Depp_CoAkinase"/>
</dbReference>